<dbReference type="AlphaFoldDB" id="A0A1Y0CL05"/>
<dbReference type="KEGG" id="bhk:B4U37_06110"/>
<name>A0A1Y0CL05_9BACI</name>
<evidence type="ECO:0008006" key="5">
    <source>
        <dbReference type="Google" id="ProtNLM"/>
    </source>
</evidence>
<reference evidence="1 3" key="1">
    <citation type="submission" date="2017-04" db="EMBL/GenBank/DDBJ databases">
        <title>Complete Genome Sequence of the Bacillus horikoshii 20a strain from Cuatro Cienegas, Coahuila, Mexico.</title>
        <authorList>
            <person name="Zarza E."/>
            <person name="Alcaraz L.D."/>
            <person name="Aguilar-Salinas B."/>
            <person name="Islas A."/>
            <person name="Olmedo-Alvarez G."/>
        </authorList>
    </citation>
    <scope>NUCLEOTIDE SEQUENCE [LARGE SCALE GENOMIC DNA]</scope>
    <source>
        <strain evidence="1 3">20a</strain>
    </source>
</reference>
<dbReference type="InterPro" id="IPR040983">
    <property type="entry name" value="Bact_RF_family5"/>
</dbReference>
<protein>
    <recommendedName>
        <fullName evidence="5">Protein required for attachment to host cells</fullName>
    </recommendedName>
</protein>
<dbReference type="EMBL" id="CP020880">
    <property type="protein sequence ID" value="ART75626.1"/>
    <property type="molecule type" value="Genomic_DNA"/>
</dbReference>
<dbReference type="RefSeq" id="WP_088017510.1">
    <property type="nucleotide sequence ID" value="NZ_CP020880.1"/>
</dbReference>
<gene>
    <name evidence="1" type="ORF">B4U37_06110</name>
    <name evidence="2" type="ORF">FZC75_05895</name>
</gene>
<evidence type="ECO:0000313" key="1">
    <source>
        <dbReference type="EMBL" id="ART75626.1"/>
    </source>
</evidence>
<dbReference type="EMBL" id="VTET01000002">
    <property type="protein sequence ID" value="TYS73846.1"/>
    <property type="molecule type" value="Genomic_DNA"/>
</dbReference>
<keyword evidence="3" id="KW-1185">Reference proteome</keyword>
<dbReference type="Proteomes" id="UP000324517">
    <property type="component" value="Unassembled WGS sequence"/>
</dbReference>
<evidence type="ECO:0000313" key="4">
    <source>
        <dbReference type="Proteomes" id="UP000324517"/>
    </source>
</evidence>
<organism evidence="2 4">
    <name type="scientific">Sutcliffiella horikoshii</name>
    <dbReference type="NCBI Taxonomy" id="79883"/>
    <lineage>
        <taxon>Bacteria</taxon>
        <taxon>Bacillati</taxon>
        <taxon>Bacillota</taxon>
        <taxon>Bacilli</taxon>
        <taxon>Bacillales</taxon>
        <taxon>Bacillaceae</taxon>
        <taxon>Sutcliffiella</taxon>
    </lineage>
</organism>
<accession>A0A1Y0CL05</accession>
<sequence length="268" mass="31160">MTYQKTMEKLSNMKFIKPDKVLSLYLHTDRSHRDQQGGEWKIALKNGFNRLEEYIGASSKEELERLRSIREDVEKYVESKERKMPRGLIIFASADSGLWETFELQVSVPTNFYWEEYPVLDELQKMYQAYPLTGFVLMQKNEIKILTSIFGLIEESQSMAFDLEIDDWRMHQGPSHHSSSMGSGAIKTASQVDHYEDRINANQKRWVKSLGSKLDRKAANKQWEKIILVGDKGEAELLEQYMNKKVDAIIQKNLLNENESTVLEKLLA</sequence>
<proteinExistence type="predicted"/>
<reference evidence="2 4" key="2">
    <citation type="submission" date="2019-08" db="EMBL/GenBank/DDBJ databases">
        <title>Bacillus genomes from the desert of Cuatro Cienegas, Coahuila.</title>
        <authorList>
            <person name="Olmedo-Alvarez G."/>
        </authorList>
    </citation>
    <scope>NUCLEOTIDE SEQUENCE [LARGE SCALE GENOMIC DNA]</scope>
    <source>
        <strain evidence="2 4">CH98b_3T</strain>
    </source>
</reference>
<dbReference type="OrthoDB" id="5241360at2"/>
<dbReference type="Pfam" id="PF18846">
    <property type="entry name" value="baeRF_family5"/>
    <property type="match status" value="1"/>
</dbReference>
<dbReference type="Proteomes" id="UP000195573">
    <property type="component" value="Chromosome"/>
</dbReference>
<evidence type="ECO:0000313" key="2">
    <source>
        <dbReference type="EMBL" id="TYS73846.1"/>
    </source>
</evidence>
<evidence type="ECO:0000313" key="3">
    <source>
        <dbReference type="Proteomes" id="UP000195573"/>
    </source>
</evidence>
<dbReference type="GeneID" id="96737998"/>